<sequence>MPNSQQQNHSLTSNLNSGDDKAKGEGCGRGSGSGTSSGEGVGEGEEQEESSSHQSSLDAVLTNFRKQWQRELETSPLRMKNTRAVTPSDDNSVGDSRSKSKGETSITPNDPEPSSDEAKARELFMKGVGEERAGKLYEAIQWYRRAVQLVPDIESRLYKAQHHHKAAEPE</sequence>
<reference evidence="3" key="2">
    <citation type="submission" date="2017-10" db="EMBL/GenBank/DDBJ databases">
        <title>Ladona fulva Genome sequencing and assembly.</title>
        <authorList>
            <person name="Murali S."/>
            <person name="Richards S."/>
            <person name="Bandaranaike D."/>
            <person name="Bellair M."/>
            <person name="Blankenburg K."/>
            <person name="Chao H."/>
            <person name="Dinh H."/>
            <person name="Doddapaneni H."/>
            <person name="Dugan-Rocha S."/>
            <person name="Elkadiri S."/>
            <person name="Gnanaolivu R."/>
            <person name="Hernandez B."/>
            <person name="Skinner E."/>
            <person name="Javaid M."/>
            <person name="Lee S."/>
            <person name="Li M."/>
            <person name="Ming W."/>
            <person name="Munidasa M."/>
            <person name="Muniz J."/>
            <person name="Nguyen L."/>
            <person name="Hughes D."/>
            <person name="Osuji N."/>
            <person name="Pu L.-L."/>
            <person name="Puazo M."/>
            <person name="Qu C."/>
            <person name="Quiroz J."/>
            <person name="Raj R."/>
            <person name="Weissenberger G."/>
            <person name="Xin Y."/>
            <person name="Zou X."/>
            <person name="Han Y."/>
            <person name="Worley K."/>
            <person name="Muzny D."/>
            <person name="Gibbs R."/>
        </authorList>
    </citation>
    <scope>NUCLEOTIDE SEQUENCE</scope>
    <source>
        <strain evidence="3">Sampled in the wild</strain>
    </source>
</reference>
<organism evidence="3 4">
    <name type="scientific">Ladona fulva</name>
    <name type="common">Scarce chaser dragonfly</name>
    <name type="synonym">Libellula fulva</name>
    <dbReference type="NCBI Taxonomy" id="123851"/>
    <lineage>
        <taxon>Eukaryota</taxon>
        <taxon>Metazoa</taxon>
        <taxon>Ecdysozoa</taxon>
        <taxon>Arthropoda</taxon>
        <taxon>Hexapoda</taxon>
        <taxon>Insecta</taxon>
        <taxon>Pterygota</taxon>
        <taxon>Palaeoptera</taxon>
        <taxon>Odonata</taxon>
        <taxon>Epiprocta</taxon>
        <taxon>Anisoptera</taxon>
        <taxon>Libelluloidea</taxon>
        <taxon>Libellulidae</taxon>
        <taxon>Ladona</taxon>
    </lineage>
</organism>
<dbReference type="AlphaFoldDB" id="A0A8K0KQ78"/>
<evidence type="ECO:0000256" key="1">
    <source>
        <dbReference type="PROSITE-ProRule" id="PRU00339"/>
    </source>
</evidence>
<evidence type="ECO:0000313" key="3">
    <source>
        <dbReference type="EMBL" id="KAG8237810.1"/>
    </source>
</evidence>
<protein>
    <submittedName>
        <fullName evidence="3">Uncharacterized protein</fullName>
    </submittedName>
</protein>
<dbReference type="Proteomes" id="UP000792457">
    <property type="component" value="Unassembled WGS sequence"/>
</dbReference>
<comment type="caution">
    <text evidence="3">The sequence shown here is derived from an EMBL/GenBank/DDBJ whole genome shotgun (WGS) entry which is preliminary data.</text>
</comment>
<evidence type="ECO:0000313" key="4">
    <source>
        <dbReference type="Proteomes" id="UP000792457"/>
    </source>
</evidence>
<dbReference type="EMBL" id="KZ309230">
    <property type="protein sequence ID" value="KAG8237810.1"/>
    <property type="molecule type" value="Genomic_DNA"/>
</dbReference>
<evidence type="ECO:0000256" key="2">
    <source>
        <dbReference type="SAM" id="MobiDB-lite"/>
    </source>
</evidence>
<reference evidence="3" key="1">
    <citation type="submission" date="2013-04" db="EMBL/GenBank/DDBJ databases">
        <authorList>
            <person name="Qu J."/>
            <person name="Murali S.C."/>
            <person name="Bandaranaike D."/>
            <person name="Bellair M."/>
            <person name="Blankenburg K."/>
            <person name="Chao H."/>
            <person name="Dinh H."/>
            <person name="Doddapaneni H."/>
            <person name="Downs B."/>
            <person name="Dugan-Rocha S."/>
            <person name="Elkadiri S."/>
            <person name="Gnanaolivu R.D."/>
            <person name="Hernandez B."/>
            <person name="Javaid M."/>
            <person name="Jayaseelan J.C."/>
            <person name="Lee S."/>
            <person name="Li M."/>
            <person name="Ming W."/>
            <person name="Munidasa M."/>
            <person name="Muniz J."/>
            <person name="Nguyen L."/>
            <person name="Ongeri F."/>
            <person name="Osuji N."/>
            <person name="Pu L.-L."/>
            <person name="Puazo M."/>
            <person name="Qu C."/>
            <person name="Quiroz J."/>
            <person name="Raj R."/>
            <person name="Weissenberger G."/>
            <person name="Xin Y."/>
            <person name="Zou X."/>
            <person name="Han Y."/>
            <person name="Richards S."/>
            <person name="Worley K."/>
            <person name="Muzny D."/>
            <person name="Gibbs R."/>
        </authorList>
    </citation>
    <scope>NUCLEOTIDE SEQUENCE</scope>
    <source>
        <strain evidence="3">Sampled in the wild</strain>
    </source>
</reference>
<dbReference type="InterPro" id="IPR019734">
    <property type="entry name" value="TPR_rpt"/>
</dbReference>
<dbReference type="PROSITE" id="PS50005">
    <property type="entry name" value="TPR"/>
    <property type="match status" value="1"/>
</dbReference>
<dbReference type="OrthoDB" id="2117972at2759"/>
<keyword evidence="4" id="KW-1185">Reference proteome</keyword>
<proteinExistence type="predicted"/>
<name>A0A8K0KQ78_LADFU</name>
<gene>
    <name evidence="3" type="ORF">J437_LFUL002418</name>
</gene>
<feature type="repeat" description="TPR" evidence="1">
    <location>
        <begin position="120"/>
        <end position="153"/>
    </location>
</feature>
<feature type="region of interest" description="Disordered" evidence="2">
    <location>
        <begin position="1"/>
        <end position="120"/>
    </location>
</feature>
<feature type="compositionally biased region" description="Polar residues" evidence="2">
    <location>
        <begin position="1"/>
        <end position="17"/>
    </location>
</feature>
<feature type="non-terminal residue" evidence="3">
    <location>
        <position position="1"/>
    </location>
</feature>
<feature type="compositionally biased region" description="Gly residues" evidence="2">
    <location>
        <begin position="27"/>
        <end position="41"/>
    </location>
</feature>
<feature type="compositionally biased region" description="Polar residues" evidence="2">
    <location>
        <begin position="83"/>
        <end position="95"/>
    </location>
</feature>
<keyword evidence="1" id="KW-0802">TPR repeat</keyword>
<accession>A0A8K0KQ78</accession>